<proteinExistence type="predicted"/>
<dbReference type="InterPro" id="IPR018154">
    <property type="entry name" value="TLV/ENV_coat_polyprotein"/>
</dbReference>
<sequence length="132" mass="14988">THFNIFKSYVCNVILKVQYVTFLVGLNAEMAAIRTAVIQHRLALDILLTEKGGVCKLINASCCFHIPDEFNNITDIIKHMQDSIQPPRQTNTSWLSWLESRLAVLDFNNDHAHSNDILPCMSSNPMFTEMHG</sequence>
<evidence type="ECO:0000313" key="3">
    <source>
        <dbReference type="Proteomes" id="UP000261520"/>
    </source>
</evidence>
<keyword evidence="3" id="KW-1185">Reference proteome</keyword>
<protein>
    <submittedName>
        <fullName evidence="2">Uncharacterized protein</fullName>
    </submittedName>
</protein>
<dbReference type="Ensembl" id="ENSPMGT00000004412.1">
    <property type="protein sequence ID" value="ENSPMGP00000004153.1"/>
    <property type="gene ID" value="ENSPMGG00000003555.1"/>
</dbReference>
<dbReference type="Gene3D" id="1.10.287.210">
    <property type="match status" value="1"/>
</dbReference>
<accession>A0A3B3ZHR9</accession>
<dbReference type="SUPFAM" id="SSF58069">
    <property type="entry name" value="Virus ectodomain"/>
    <property type="match status" value="1"/>
</dbReference>
<reference evidence="2" key="2">
    <citation type="submission" date="2025-09" db="UniProtKB">
        <authorList>
            <consortium name="Ensembl"/>
        </authorList>
    </citation>
    <scope>IDENTIFICATION</scope>
</reference>
<dbReference type="STRING" id="409849.ENSPMGP00000004153"/>
<name>A0A3B3ZHR9_9GOBI</name>
<dbReference type="PANTHER" id="PTHR10424">
    <property type="entry name" value="VIRAL ENVELOPE PROTEIN"/>
    <property type="match status" value="1"/>
</dbReference>
<dbReference type="AlphaFoldDB" id="A0A3B3ZHR9"/>
<organism evidence="2 3">
    <name type="scientific">Periophthalmus magnuspinnatus</name>
    <dbReference type="NCBI Taxonomy" id="409849"/>
    <lineage>
        <taxon>Eukaryota</taxon>
        <taxon>Metazoa</taxon>
        <taxon>Chordata</taxon>
        <taxon>Craniata</taxon>
        <taxon>Vertebrata</taxon>
        <taxon>Euteleostomi</taxon>
        <taxon>Actinopterygii</taxon>
        <taxon>Neopterygii</taxon>
        <taxon>Teleostei</taxon>
        <taxon>Neoteleostei</taxon>
        <taxon>Acanthomorphata</taxon>
        <taxon>Gobiaria</taxon>
        <taxon>Gobiiformes</taxon>
        <taxon>Gobioidei</taxon>
        <taxon>Gobiidae</taxon>
        <taxon>Oxudercinae</taxon>
        <taxon>Periophthalmus</taxon>
    </lineage>
</organism>
<reference evidence="2" key="1">
    <citation type="submission" date="2025-08" db="UniProtKB">
        <authorList>
            <consortium name="Ensembl"/>
        </authorList>
    </citation>
    <scope>IDENTIFICATION</scope>
</reference>
<dbReference type="Proteomes" id="UP000261520">
    <property type="component" value="Unplaced"/>
</dbReference>
<evidence type="ECO:0000313" key="2">
    <source>
        <dbReference type="Ensembl" id="ENSPMGP00000004153.1"/>
    </source>
</evidence>
<dbReference type="Pfam" id="PF00429">
    <property type="entry name" value="TLV_coat"/>
    <property type="match status" value="1"/>
</dbReference>
<evidence type="ECO:0000256" key="1">
    <source>
        <dbReference type="ARBA" id="ARBA00023157"/>
    </source>
</evidence>
<dbReference type="PANTHER" id="PTHR10424:SF73">
    <property type="entry name" value="ENDOGENOUS RETROVIRUS GROUP FC1 ENV POLYPROTEIN-RELATED"/>
    <property type="match status" value="1"/>
</dbReference>
<keyword evidence="1" id="KW-1015">Disulfide bond</keyword>